<feature type="compositionally biased region" description="Basic and acidic residues" evidence="2">
    <location>
        <begin position="159"/>
        <end position="170"/>
    </location>
</feature>
<dbReference type="RefSeq" id="XP_033464187.1">
    <property type="nucleotide sequence ID" value="XM_033602760.1"/>
</dbReference>
<dbReference type="Proteomes" id="UP000504637">
    <property type="component" value="Unplaced"/>
</dbReference>
<organism evidence="4">
    <name type="scientific">Dissoconium aciculare CBS 342.82</name>
    <dbReference type="NCBI Taxonomy" id="1314786"/>
    <lineage>
        <taxon>Eukaryota</taxon>
        <taxon>Fungi</taxon>
        <taxon>Dikarya</taxon>
        <taxon>Ascomycota</taxon>
        <taxon>Pezizomycotina</taxon>
        <taxon>Dothideomycetes</taxon>
        <taxon>Dothideomycetidae</taxon>
        <taxon>Mycosphaerellales</taxon>
        <taxon>Dissoconiaceae</taxon>
        <taxon>Dissoconium</taxon>
    </lineage>
</organism>
<keyword evidence="1" id="KW-0175">Coiled coil</keyword>
<evidence type="ECO:0000313" key="4">
    <source>
        <dbReference type="RefSeq" id="XP_033464187.1"/>
    </source>
</evidence>
<feature type="compositionally biased region" description="Low complexity" evidence="2">
    <location>
        <begin position="225"/>
        <end position="239"/>
    </location>
</feature>
<feature type="region of interest" description="Disordered" evidence="2">
    <location>
        <begin position="576"/>
        <end position="604"/>
    </location>
</feature>
<keyword evidence="3" id="KW-1185">Reference proteome</keyword>
<dbReference type="AlphaFoldDB" id="A0A6J3MGR5"/>
<protein>
    <submittedName>
        <fullName evidence="4">Uncharacterized protein</fullName>
    </submittedName>
</protein>
<evidence type="ECO:0000256" key="1">
    <source>
        <dbReference type="SAM" id="Coils"/>
    </source>
</evidence>
<feature type="region of interest" description="Disordered" evidence="2">
    <location>
        <begin position="152"/>
        <end position="174"/>
    </location>
</feature>
<evidence type="ECO:0000256" key="2">
    <source>
        <dbReference type="SAM" id="MobiDB-lite"/>
    </source>
</evidence>
<dbReference type="GeneID" id="54360560"/>
<reference evidence="4" key="3">
    <citation type="submission" date="2025-08" db="UniProtKB">
        <authorList>
            <consortium name="RefSeq"/>
        </authorList>
    </citation>
    <scope>IDENTIFICATION</scope>
    <source>
        <strain evidence="4">CBS 342.82</strain>
    </source>
</reference>
<reference evidence="4" key="2">
    <citation type="submission" date="2020-04" db="EMBL/GenBank/DDBJ databases">
        <authorList>
            <consortium name="NCBI Genome Project"/>
        </authorList>
    </citation>
    <scope>NUCLEOTIDE SEQUENCE</scope>
    <source>
        <strain evidence="4">CBS 342.82</strain>
    </source>
</reference>
<proteinExistence type="predicted"/>
<gene>
    <name evidence="4" type="ORF">K489DRAFT_366339</name>
</gene>
<feature type="coiled-coil region" evidence="1">
    <location>
        <begin position="361"/>
        <end position="420"/>
    </location>
</feature>
<name>A0A6J3MGR5_9PEZI</name>
<feature type="region of interest" description="Disordered" evidence="2">
    <location>
        <begin position="208"/>
        <end position="253"/>
    </location>
</feature>
<evidence type="ECO:0000313" key="3">
    <source>
        <dbReference type="Proteomes" id="UP000504637"/>
    </source>
</evidence>
<feature type="compositionally biased region" description="Polar residues" evidence="2">
    <location>
        <begin position="35"/>
        <end position="49"/>
    </location>
</feature>
<feature type="region of interest" description="Disordered" evidence="2">
    <location>
        <begin position="27"/>
        <end position="60"/>
    </location>
</feature>
<sequence>MSSHFFAEPTDLHLRYSQMPYGFYSPLPGPAPPAQNDNPIPSTSSTHILNDQIAPPNGRAAPETQSYPLFRPRPHYTRASHPQPYNIMRMLNQSLVEQTTAPSTTTFAHHAPPNWLSPNLFQEPKAALQSPTARALHYPTIPEALPRAILPAVEPSSVSRERSSRTERVAPRPTQTAPIIDDIVMRLQGLVMRMTNVEYKVDALASRFTPPSSTEETVTDEDSQDSTSQGSSSPSSETSIFDPQHNVLPPSYVIEHPPDVRAVAWDQRHSAALPQSVPFAALRPETTSNADLSRTTVAPSGAGWVTSHRFIEQQSGRFPTLWRDSSSSLGSDTAHGQAALDNGEPHTAWIARYDLAWRTQMNELRSRLEDREQLLHQLKHRAAMQHDAQTTAYTALKNSYQMQARELDTMRDRVAELEAKMQPLHLGMAERIPSTNAFPSTAYPAGRAVDGCHHTRTEPQNTCTLDRRLEQPDRRVGHLNVLNTAEAQWKTSMSKWDALDDHDPRHNVPNVTPALSLRFGQDNPETHNGTGRPSAAAIDNGAVSEFRRFPNDPVSTTRTVSNEIVPDLRTAISPINRVGPEANSTPLQNARRGHTSPVLPRLHN</sequence>
<reference evidence="4" key="1">
    <citation type="submission" date="2020-01" db="EMBL/GenBank/DDBJ databases">
        <authorList>
            <consortium name="DOE Joint Genome Institute"/>
            <person name="Haridas S."/>
            <person name="Albert R."/>
            <person name="Binder M."/>
            <person name="Bloem J."/>
            <person name="Labutti K."/>
            <person name="Salamov A."/>
            <person name="Andreopoulos B."/>
            <person name="Baker S.E."/>
            <person name="Barry K."/>
            <person name="Bills G."/>
            <person name="Bluhm B.H."/>
            <person name="Cannon C."/>
            <person name="Castanera R."/>
            <person name="Culley D.E."/>
            <person name="Daum C."/>
            <person name="Ezra D."/>
            <person name="Gonzalez J.B."/>
            <person name="Henrissat B."/>
            <person name="Kuo A."/>
            <person name="Liang C."/>
            <person name="Lipzen A."/>
            <person name="Lutzoni F."/>
            <person name="Magnuson J."/>
            <person name="Mondo S."/>
            <person name="Nolan M."/>
            <person name="Ohm R."/>
            <person name="Pangilinan J."/>
            <person name="Park H.-J."/>
            <person name="Ramirez L."/>
            <person name="Alfaro M."/>
            <person name="Sun H."/>
            <person name="Tritt A."/>
            <person name="Yoshinaga Y."/>
            <person name="Zwiers L.-H."/>
            <person name="Turgeon B.G."/>
            <person name="Goodwin S.B."/>
            <person name="Spatafora J.W."/>
            <person name="Crous P.W."/>
            <person name="Grigoriev I.V."/>
        </authorList>
    </citation>
    <scope>NUCLEOTIDE SEQUENCE</scope>
    <source>
        <strain evidence="4">CBS 342.82</strain>
    </source>
</reference>
<accession>A0A6J3MGR5</accession>